<dbReference type="EMBL" id="QOWE01000016">
    <property type="protein sequence ID" value="RCR67879.1"/>
    <property type="molecule type" value="Genomic_DNA"/>
</dbReference>
<reference evidence="2 3" key="1">
    <citation type="submission" date="2018-07" db="EMBL/GenBank/DDBJ databases">
        <title>Genome analysis of Larkinella rosea.</title>
        <authorList>
            <person name="Zhou Z."/>
            <person name="Wang G."/>
        </authorList>
    </citation>
    <scope>NUCLEOTIDE SEQUENCE [LARGE SCALE GENOMIC DNA]</scope>
    <source>
        <strain evidence="3">zzj9</strain>
    </source>
</reference>
<dbReference type="SUPFAM" id="SSF88723">
    <property type="entry name" value="PIN domain-like"/>
    <property type="match status" value="1"/>
</dbReference>
<dbReference type="Proteomes" id="UP000253383">
    <property type="component" value="Unassembled WGS sequence"/>
</dbReference>
<protein>
    <submittedName>
        <fullName evidence="2">Putative toxin-antitoxin system toxin component, PIN family</fullName>
    </submittedName>
</protein>
<evidence type="ECO:0000313" key="2">
    <source>
        <dbReference type="EMBL" id="RCR67879.1"/>
    </source>
</evidence>
<dbReference type="PANTHER" id="PTHR34610:SF3">
    <property type="entry name" value="SSL7007 PROTEIN"/>
    <property type="match status" value="1"/>
</dbReference>
<name>A0A368JJP0_9BACT</name>
<proteinExistence type="predicted"/>
<dbReference type="Pfam" id="PF13470">
    <property type="entry name" value="PIN_3"/>
    <property type="match status" value="1"/>
</dbReference>
<keyword evidence="3" id="KW-1185">Reference proteome</keyword>
<dbReference type="NCBIfam" id="TIGR00305">
    <property type="entry name" value="putative toxin-antitoxin system toxin component, PIN family"/>
    <property type="match status" value="1"/>
</dbReference>
<dbReference type="InterPro" id="IPR029060">
    <property type="entry name" value="PIN-like_dom_sf"/>
</dbReference>
<dbReference type="InterPro" id="IPR002716">
    <property type="entry name" value="PIN_dom"/>
</dbReference>
<dbReference type="InterPro" id="IPR002850">
    <property type="entry name" value="PIN_toxin-like"/>
</dbReference>
<comment type="caution">
    <text evidence="2">The sequence shown here is derived from an EMBL/GenBank/DDBJ whole genome shotgun (WGS) entry which is preliminary data.</text>
</comment>
<dbReference type="AlphaFoldDB" id="A0A368JJP0"/>
<dbReference type="SMART" id="SM00670">
    <property type="entry name" value="PINc"/>
    <property type="match status" value="1"/>
</dbReference>
<organism evidence="2 3">
    <name type="scientific">Larkinella punicea</name>
    <dbReference type="NCBI Taxonomy" id="2315727"/>
    <lineage>
        <taxon>Bacteria</taxon>
        <taxon>Pseudomonadati</taxon>
        <taxon>Bacteroidota</taxon>
        <taxon>Cytophagia</taxon>
        <taxon>Cytophagales</taxon>
        <taxon>Spirosomataceae</taxon>
        <taxon>Larkinella</taxon>
    </lineage>
</organism>
<feature type="domain" description="PIN" evidence="1">
    <location>
        <begin position="6"/>
        <end position="118"/>
    </location>
</feature>
<evidence type="ECO:0000313" key="3">
    <source>
        <dbReference type="Proteomes" id="UP000253383"/>
    </source>
</evidence>
<dbReference type="PANTHER" id="PTHR34610">
    <property type="entry name" value="SSL7007 PROTEIN"/>
    <property type="match status" value="1"/>
</dbReference>
<gene>
    <name evidence="2" type="ORF">DUE52_19325</name>
</gene>
<dbReference type="RefSeq" id="WP_114407685.1">
    <property type="nucleotide sequence ID" value="NZ_QOWE01000016.1"/>
</dbReference>
<dbReference type="OrthoDB" id="597986at2"/>
<sequence length="137" mass="15726">MPKRKHRVIIDTNLWISFLLTKNFSKLDNVFADQTLTLLFSQELLDEFIEVARRPKFKRYFSLADLQALVEQISLRAEFVTVTSEITICRDPKDNFLLALATDAKASHLITGDKDLLDLQQFENTAIMTIATYLSGK</sequence>
<evidence type="ECO:0000259" key="1">
    <source>
        <dbReference type="SMART" id="SM00670"/>
    </source>
</evidence>
<accession>A0A368JJP0</accession>